<dbReference type="GeneID" id="39690302"/>
<dbReference type="PANTHER" id="PTHR43557:SF2">
    <property type="entry name" value="RIESKE DOMAIN-CONTAINING PROTEIN-RELATED"/>
    <property type="match status" value="1"/>
</dbReference>
<evidence type="ECO:0000259" key="6">
    <source>
        <dbReference type="Pfam" id="PF14759"/>
    </source>
</evidence>
<dbReference type="Gene3D" id="3.50.50.60">
    <property type="entry name" value="FAD/NAD(P)-binding domain"/>
    <property type="match status" value="2"/>
</dbReference>
<comment type="cofactor">
    <cofactor evidence="1">
        <name>FAD</name>
        <dbReference type="ChEBI" id="CHEBI:57692"/>
    </cofactor>
</comment>
<feature type="domain" description="FAD/NAD(P)-binding" evidence="5">
    <location>
        <begin position="3"/>
        <end position="299"/>
    </location>
</feature>
<dbReference type="PRINTS" id="PR00411">
    <property type="entry name" value="PNDRDTASEI"/>
</dbReference>
<dbReference type="SUPFAM" id="SSF51905">
    <property type="entry name" value="FAD/NAD(P)-binding domain"/>
    <property type="match status" value="2"/>
</dbReference>
<dbReference type="EMBL" id="JACHMD010000001">
    <property type="protein sequence ID" value="MBB4665620.1"/>
    <property type="molecule type" value="Genomic_DNA"/>
</dbReference>
<dbReference type="Gene3D" id="3.30.390.30">
    <property type="match status" value="1"/>
</dbReference>
<dbReference type="GO" id="GO:0016651">
    <property type="term" value="F:oxidoreductase activity, acting on NAD(P)H"/>
    <property type="evidence" value="ECO:0007669"/>
    <property type="project" value="TreeGrafter"/>
</dbReference>
<proteinExistence type="predicted"/>
<dbReference type="InterPro" id="IPR016156">
    <property type="entry name" value="FAD/NAD-linked_Rdtase_dimer_sf"/>
</dbReference>
<dbReference type="RefSeq" id="WP_062633832.1">
    <property type="nucleotide sequence ID" value="NZ_JACHMD010000001.1"/>
</dbReference>
<dbReference type="GO" id="GO:0005737">
    <property type="term" value="C:cytoplasm"/>
    <property type="evidence" value="ECO:0007669"/>
    <property type="project" value="TreeGrafter"/>
</dbReference>
<feature type="domain" description="Reductase C-terminal" evidence="6">
    <location>
        <begin position="320"/>
        <end position="389"/>
    </location>
</feature>
<dbReference type="AlphaFoldDB" id="A0A7W7BMZ6"/>
<evidence type="ECO:0000313" key="8">
    <source>
        <dbReference type="Proteomes" id="UP000573729"/>
    </source>
</evidence>
<evidence type="ECO:0000313" key="7">
    <source>
        <dbReference type="EMBL" id="MBB4665620.1"/>
    </source>
</evidence>
<evidence type="ECO:0000256" key="1">
    <source>
        <dbReference type="ARBA" id="ARBA00001974"/>
    </source>
</evidence>
<dbReference type="PANTHER" id="PTHR43557">
    <property type="entry name" value="APOPTOSIS-INDUCING FACTOR 1"/>
    <property type="match status" value="1"/>
</dbReference>
<dbReference type="InterPro" id="IPR023753">
    <property type="entry name" value="FAD/NAD-binding_dom"/>
</dbReference>
<evidence type="ECO:0000259" key="5">
    <source>
        <dbReference type="Pfam" id="PF07992"/>
    </source>
</evidence>
<protein>
    <submittedName>
        <fullName evidence="7">NADPH-dependent 2,4-dienoyl-CoA reductase/sulfur reductase-like enzyme</fullName>
    </submittedName>
</protein>
<dbReference type="Pfam" id="PF07992">
    <property type="entry name" value="Pyr_redox_2"/>
    <property type="match status" value="1"/>
</dbReference>
<name>A0A7W7BMZ6_9MICO</name>
<reference evidence="7 8" key="1">
    <citation type="submission" date="2020-08" db="EMBL/GenBank/DDBJ databases">
        <title>Sequencing the genomes of 1000 actinobacteria strains.</title>
        <authorList>
            <person name="Klenk H.-P."/>
        </authorList>
    </citation>
    <scope>NUCLEOTIDE SEQUENCE [LARGE SCALE GENOMIC DNA]</scope>
    <source>
        <strain evidence="7 8">DSM 24947</strain>
    </source>
</reference>
<keyword evidence="2" id="KW-0285">Flavoprotein</keyword>
<dbReference type="SUPFAM" id="SSF55424">
    <property type="entry name" value="FAD/NAD-linked reductases, dimerisation (C-terminal) domain"/>
    <property type="match status" value="1"/>
</dbReference>
<keyword evidence="8" id="KW-1185">Reference proteome</keyword>
<evidence type="ECO:0000256" key="2">
    <source>
        <dbReference type="ARBA" id="ARBA00022630"/>
    </source>
</evidence>
<organism evidence="7 8">
    <name type="scientific">Microbacterium marinum</name>
    <dbReference type="NCBI Taxonomy" id="421115"/>
    <lineage>
        <taxon>Bacteria</taxon>
        <taxon>Bacillati</taxon>
        <taxon>Actinomycetota</taxon>
        <taxon>Actinomycetes</taxon>
        <taxon>Micrococcales</taxon>
        <taxon>Microbacteriaceae</taxon>
        <taxon>Microbacterium</taxon>
    </lineage>
</organism>
<comment type="caution">
    <text evidence="7">The sequence shown here is derived from an EMBL/GenBank/DDBJ whole genome shotgun (WGS) entry which is preliminary data.</text>
</comment>
<dbReference type="InterPro" id="IPR050446">
    <property type="entry name" value="FAD-oxidoreductase/Apoptosis"/>
</dbReference>
<dbReference type="Pfam" id="PF14759">
    <property type="entry name" value="Reductase_C"/>
    <property type="match status" value="1"/>
</dbReference>
<keyword evidence="4" id="KW-0560">Oxidoreductase</keyword>
<dbReference type="InterPro" id="IPR028202">
    <property type="entry name" value="Reductase_C"/>
</dbReference>
<sequence>MSHVVVVGASVAGVKLVQNLRSEGFTGAITLVDQESHPLYDRPPLSKKYLSGAASDPEIALTTAEALEGLRVETRFGVAATELDPAGKTLTLADGSELTYDILVIATGARARRTPWASTPGVHVLRTRADADELRKELVPGRHLAVVGAGFIGAEAAATALAAGVKVTIIEPIGAPMGRAMNMEVGGIFAEKYRREGAELRFGVSVENVERTGDRVQVTLTDGATLDVDAVLLGIGAVVNTEWLESSGLALDNGVVCEGTLAAVGVSHVYAIGDVARFMNRRHPDPIRLEHWTSATDQALIVAHNIAHPDDLRSYDPTEYVWSDQYDWKIQIVGHTGSDHWTMVGDPAQDRFAVVYGESQGQAEGAVIVNWPRALVDARRSVASRAKADELIHRLRALLEPSSTAPAKAAAR</sequence>
<dbReference type="Proteomes" id="UP000573729">
    <property type="component" value="Unassembled WGS sequence"/>
</dbReference>
<gene>
    <name evidence="7" type="ORF">BKA24_000329</name>
</gene>
<dbReference type="InterPro" id="IPR036188">
    <property type="entry name" value="FAD/NAD-bd_sf"/>
</dbReference>
<keyword evidence="3" id="KW-0274">FAD</keyword>
<accession>A0A7W7BMZ6</accession>
<dbReference type="PRINTS" id="PR00368">
    <property type="entry name" value="FADPNR"/>
</dbReference>
<evidence type="ECO:0000256" key="4">
    <source>
        <dbReference type="ARBA" id="ARBA00023002"/>
    </source>
</evidence>
<evidence type="ECO:0000256" key="3">
    <source>
        <dbReference type="ARBA" id="ARBA00022827"/>
    </source>
</evidence>